<dbReference type="GO" id="GO:0006302">
    <property type="term" value="P:double-strand break repair"/>
    <property type="evidence" value="ECO:0007669"/>
    <property type="project" value="InterPro"/>
</dbReference>
<evidence type="ECO:0000256" key="2">
    <source>
        <dbReference type="ARBA" id="ARBA00011322"/>
    </source>
</evidence>
<evidence type="ECO:0000313" key="6">
    <source>
        <dbReference type="EMBL" id="SFQ43084.1"/>
    </source>
</evidence>
<dbReference type="RefSeq" id="WP_092532535.1">
    <property type="nucleotide sequence ID" value="NZ_FOWW01000007.1"/>
</dbReference>
<evidence type="ECO:0000256" key="1">
    <source>
        <dbReference type="ARBA" id="ARBA00006930"/>
    </source>
</evidence>
<name>A0A1I5YFW4_9PSEU</name>
<sequence length="652" mass="72719">MRLVSMELTDVGLYRGVQRFDFANKHGIELIWGENGRGKTTFLNAIRWALFGIMLGRGSTRIDPATVGNRDDADASVLQPFKVTLVFEHHGHIYKLTRAYRKDAGQHLFDRGSFSVVVSLVKDGDVLGPEERDRELATLLPEQTARFFLFDAELLQEYEELLIEGSEAGDKLKAAIERILGLPVLTHARDDIGALLAKARTAQAKAAQKDKSTRAIGNELQLAQQEAENERKNVDELVGLVEELQNDLNEVEKRLAANTRFRGLMASRDTKKNEVERLRERVSDREEELAEEANSTWRAILMPVVGAELAKVEELIDSASNRLTRAITAQQMATAATTGYCPTCRQAVQADVIQGLHDGAEAGDVTDVQRELVSLRARRDVLRKLRADGEHIARLEDELSQARVDLTDAESELGELNAQMDEAPEGTEESIVSLTDQYGNIRVSLNNTRTRLKASRQELERANRAVAALSQKLQQVRGAGTGQEDRKVNLLSNLHQLLVAAVDDFRDRLRDRVEEQASEVFRVLSAEQDYDRLQINANYGLKILHKDGSEVLNRSSGYEHIVAISLIAALQRCSQTSGPIITDSPFGRLDKTHRAHVLRTFPQITDQVVLLAHEEELNRQVALAEIGTYLVGEHHLRRVSARHTEIEAGAPA</sequence>
<dbReference type="Gene3D" id="3.40.50.300">
    <property type="entry name" value="P-loop containing nucleotide triphosphate hydrolases"/>
    <property type="match status" value="2"/>
</dbReference>
<dbReference type="SUPFAM" id="SSF52540">
    <property type="entry name" value="P-loop containing nucleoside triphosphate hydrolases"/>
    <property type="match status" value="2"/>
</dbReference>
<dbReference type="PANTHER" id="PTHR32114:SF2">
    <property type="entry name" value="ABC TRANSPORTER ABCH.3"/>
    <property type="match status" value="1"/>
</dbReference>
<evidence type="ECO:0000259" key="5">
    <source>
        <dbReference type="Pfam" id="PF13476"/>
    </source>
</evidence>
<dbReference type="GO" id="GO:0016887">
    <property type="term" value="F:ATP hydrolysis activity"/>
    <property type="evidence" value="ECO:0007669"/>
    <property type="project" value="InterPro"/>
</dbReference>
<comment type="similarity">
    <text evidence="1">Belongs to the SMC family. SbcC subfamily.</text>
</comment>
<feature type="coiled-coil region" evidence="4">
    <location>
        <begin position="220"/>
        <end position="295"/>
    </location>
</feature>
<comment type="subunit">
    <text evidence="2">Heterodimer of SbcC and SbcD.</text>
</comment>
<evidence type="ECO:0000313" key="7">
    <source>
        <dbReference type="Proteomes" id="UP000198727"/>
    </source>
</evidence>
<dbReference type="OrthoDB" id="9795626at2"/>
<evidence type="ECO:0000256" key="3">
    <source>
        <dbReference type="ARBA" id="ARBA00013368"/>
    </source>
</evidence>
<dbReference type="PANTHER" id="PTHR32114">
    <property type="entry name" value="ABC TRANSPORTER ABCH.3"/>
    <property type="match status" value="1"/>
</dbReference>
<dbReference type="STRING" id="587909.SAMN05421810_107129"/>
<protein>
    <recommendedName>
        <fullName evidence="3">Nuclease SbcCD subunit C</fullName>
    </recommendedName>
</protein>
<dbReference type="EMBL" id="FOWW01000007">
    <property type="protein sequence ID" value="SFQ43084.1"/>
    <property type="molecule type" value="Genomic_DNA"/>
</dbReference>
<dbReference type="Pfam" id="PF13476">
    <property type="entry name" value="AAA_23"/>
    <property type="match status" value="1"/>
</dbReference>
<organism evidence="6 7">
    <name type="scientific">Amycolatopsis arida</name>
    <dbReference type="NCBI Taxonomy" id="587909"/>
    <lineage>
        <taxon>Bacteria</taxon>
        <taxon>Bacillati</taxon>
        <taxon>Actinomycetota</taxon>
        <taxon>Actinomycetes</taxon>
        <taxon>Pseudonocardiales</taxon>
        <taxon>Pseudonocardiaceae</taxon>
        <taxon>Amycolatopsis</taxon>
    </lineage>
</organism>
<dbReference type="InterPro" id="IPR027417">
    <property type="entry name" value="P-loop_NTPase"/>
</dbReference>
<gene>
    <name evidence="6" type="ORF">SAMN05421810_107129</name>
</gene>
<feature type="domain" description="Rad50/SbcC-type AAA" evidence="5">
    <location>
        <begin position="7"/>
        <end position="255"/>
    </location>
</feature>
<reference evidence="7" key="1">
    <citation type="submission" date="2016-10" db="EMBL/GenBank/DDBJ databases">
        <authorList>
            <person name="Varghese N."/>
            <person name="Submissions S."/>
        </authorList>
    </citation>
    <scope>NUCLEOTIDE SEQUENCE [LARGE SCALE GENOMIC DNA]</scope>
    <source>
        <strain evidence="7">CGMCC 4.5579</strain>
    </source>
</reference>
<keyword evidence="7" id="KW-1185">Reference proteome</keyword>
<dbReference type="Proteomes" id="UP000198727">
    <property type="component" value="Unassembled WGS sequence"/>
</dbReference>
<evidence type="ECO:0000256" key="4">
    <source>
        <dbReference type="SAM" id="Coils"/>
    </source>
</evidence>
<dbReference type="AlphaFoldDB" id="A0A1I5YFW4"/>
<accession>A0A1I5YFW4</accession>
<keyword evidence="4" id="KW-0175">Coiled coil</keyword>
<dbReference type="InterPro" id="IPR038729">
    <property type="entry name" value="Rad50/SbcC_AAA"/>
</dbReference>
<feature type="coiled-coil region" evidence="4">
    <location>
        <begin position="392"/>
        <end position="479"/>
    </location>
</feature>
<proteinExistence type="inferred from homology"/>